<reference evidence="2" key="1">
    <citation type="submission" date="2022-11" db="UniProtKB">
        <authorList>
            <consortium name="WormBaseParasite"/>
        </authorList>
    </citation>
    <scope>IDENTIFICATION</scope>
</reference>
<name>A0AC34QVL0_9BILA</name>
<dbReference type="Proteomes" id="UP000887576">
    <property type="component" value="Unplaced"/>
</dbReference>
<protein>
    <submittedName>
        <fullName evidence="2">Serine/threonine-protein phosphatase 2A activator</fullName>
    </submittedName>
</protein>
<proteinExistence type="predicted"/>
<evidence type="ECO:0000313" key="2">
    <source>
        <dbReference type="WBParaSite" id="JU765_v2.g1973.t1"/>
    </source>
</evidence>
<organism evidence="1 2">
    <name type="scientific">Panagrolaimus sp. JU765</name>
    <dbReference type="NCBI Taxonomy" id="591449"/>
    <lineage>
        <taxon>Eukaryota</taxon>
        <taxon>Metazoa</taxon>
        <taxon>Ecdysozoa</taxon>
        <taxon>Nematoda</taxon>
        <taxon>Chromadorea</taxon>
        <taxon>Rhabditida</taxon>
        <taxon>Tylenchina</taxon>
        <taxon>Panagrolaimomorpha</taxon>
        <taxon>Panagrolaimoidea</taxon>
        <taxon>Panagrolaimidae</taxon>
        <taxon>Panagrolaimus</taxon>
    </lineage>
</organism>
<evidence type="ECO:0000313" key="1">
    <source>
        <dbReference type="Proteomes" id="UP000887576"/>
    </source>
</evidence>
<dbReference type="WBParaSite" id="JU765_v2.g1973.t1">
    <property type="protein sequence ID" value="JU765_v2.g1973.t1"/>
    <property type="gene ID" value="JU765_v2.g1973"/>
</dbReference>
<accession>A0AC34QVL0</accession>
<sequence>MATTEESSSTVDDGFVQPVRQVFQIFDMSKWYRSYAYEKYLTFVQRINDSVIGVTNYDHVFVSDRIQPILNLIDTLDNWMNLFPPEAMADQRFGNKAFRHWYAKFAEEAEKLVKGLLPPGKKDASAEITPYLLDSFGNSTRIDYGSGHEAAFLMFLCCLYHVGSLKEPDDDKAVVLKIFRRYLKFCRKLQSNYRMEPAGSRGVHAIDDYQFAPFIFGSAQLIGNKQRFIPDHYLNEQTVANYQNENLFFEAIQYINDNKFGPFYEHSNQLYNISSVATWEKVNSGMFKMYEGECLKKFPVAQHFLFGSILSINQRPCFVEQDAATKAALQKDKEEAERSKERQAHLIDSVKPMEAIVED</sequence>